<comment type="caution">
    <text evidence="7">The sequence shown here is derived from an EMBL/GenBank/DDBJ whole genome shotgun (WGS) entry which is preliminary data.</text>
</comment>
<proteinExistence type="inferred from homology"/>
<dbReference type="PANTHER" id="PTHR43142">
    <property type="entry name" value="CARBOXYLIC ESTER HYDROLASE"/>
    <property type="match status" value="1"/>
</dbReference>
<dbReference type="Gene3D" id="3.40.50.1820">
    <property type="entry name" value="alpha/beta hydrolase"/>
    <property type="match status" value="2"/>
</dbReference>
<keyword evidence="4" id="KW-1015">Disulfide bond</keyword>
<organism evidence="7 8">
    <name type="scientific">Photinus pyralis</name>
    <name type="common">Common eastern firefly</name>
    <name type="synonym">Lampyris pyralis</name>
    <dbReference type="NCBI Taxonomy" id="7054"/>
    <lineage>
        <taxon>Eukaryota</taxon>
        <taxon>Metazoa</taxon>
        <taxon>Ecdysozoa</taxon>
        <taxon>Arthropoda</taxon>
        <taxon>Hexapoda</taxon>
        <taxon>Insecta</taxon>
        <taxon>Pterygota</taxon>
        <taxon>Neoptera</taxon>
        <taxon>Endopterygota</taxon>
        <taxon>Coleoptera</taxon>
        <taxon>Polyphaga</taxon>
        <taxon>Elateriformia</taxon>
        <taxon>Elateroidea</taxon>
        <taxon>Lampyridae</taxon>
        <taxon>Lampyrinae</taxon>
        <taxon>Photinus</taxon>
    </lineage>
</organism>
<reference evidence="7 8" key="1">
    <citation type="journal article" date="2018" name="Elife">
        <title>Firefly genomes illuminate parallel origins of bioluminescence in beetles.</title>
        <authorList>
            <person name="Fallon T.R."/>
            <person name="Lower S.E."/>
            <person name="Chang C.H."/>
            <person name="Bessho-Uehara M."/>
            <person name="Martin G.J."/>
            <person name="Bewick A.J."/>
            <person name="Behringer M."/>
            <person name="Debat H.J."/>
            <person name="Wong I."/>
            <person name="Day J.C."/>
            <person name="Suvorov A."/>
            <person name="Silva C.J."/>
            <person name="Stanger-Hall K.F."/>
            <person name="Hall D.W."/>
            <person name="Schmitz R.J."/>
            <person name="Nelson D.R."/>
            <person name="Lewis S.M."/>
            <person name="Shigenobu S."/>
            <person name="Bybee S.M."/>
            <person name="Larracuente A.M."/>
            <person name="Oba Y."/>
            <person name="Weng J.K."/>
        </authorList>
    </citation>
    <scope>NUCLEOTIDE SEQUENCE [LARGE SCALE GENOMIC DNA]</scope>
    <source>
        <strain evidence="7">1611_PpyrPB1</strain>
        <tissue evidence="7">Whole body</tissue>
    </source>
</reference>
<keyword evidence="5" id="KW-0325">Glycoprotein</keyword>
<evidence type="ECO:0000256" key="4">
    <source>
        <dbReference type="ARBA" id="ARBA00023157"/>
    </source>
</evidence>
<feature type="domain" description="Carboxylesterase type B" evidence="6">
    <location>
        <begin position="1"/>
        <end position="411"/>
    </location>
</feature>
<evidence type="ECO:0000256" key="5">
    <source>
        <dbReference type="ARBA" id="ARBA00023180"/>
    </source>
</evidence>
<protein>
    <recommendedName>
        <fullName evidence="6">Carboxylesterase type B domain-containing protein</fullName>
    </recommendedName>
</protein>
<dbReference type="Proteomes" id="UP000327044">
    <property type="component" value="Unassembled WGS sequence"/>
</dbReference>
<accession>A0A5N4AKQ2</accession>
<dbReference type="EMBL" id="VVIM01000006">
    <property type="protein sequence ID" value="KAB0797798.1"/>
    <property type="molecule type" value="Genomic_DNA"/>
</dbReference>
<evidence type="ECO:0000259" key="6">
    <source>
        <dbReference type="Pfam" id="PF00135"/>
    </source>
</evidence>
<dbReference type="PROSITE" id="PS00941">
    <property type="entry name" value="CARBOXYLESTERASE_B_2"/>
    <property type="match status" value="1"/>
</dbReference>
<dbReference type="AlphaFoldDB" id="A0A5N4AKQ2"/>
<dbReference type="InterPro" id="IPR019819">
    <property type="entry name" value="Carboxylesterase_B_CS"/>
</dbReference>
<evidence type="ECO:0000256" key="3">
    <source>
        <dbReference type="ARBA" id="ARBA00022801"/>
    </source>
</evidence>
<dbReference type="InterPro" id="IPR019826">
    <property type="entry name" value="Carboxylesterase_B_AS"/>
</dbReference>
<dbReference type="GO" id="GO:0052689">
    <property type="term" value="F:carboxylic ester hydrolase activity"/>
    <property type="evidence" value="ECO:0007669"/>
    <property type="project" value="UniProtKB-KW"/>
</dbReference>
<evidence type="ECO:0000313" key="8">
    <source>
        <dbReference type="Proteomes" id="UP000327044"/>
    </source>
</evidence>
<keyword evidence="2" id="KW-0719">Serine esterase</keyword>
<dbReference type="FunFam" id="3.40.50.1820:FF:000092">
    <property type="entry name" value="Carboxylic ester hydrolase"/>
    <property type="match status" value="1"/>
</dbReference>
<gene>
    <name evidence="7" type="ORF">PPYR_08791</name>
</gene>
<evidence type="ECO:0000256" key="1">
    <source>
        <dbReference type="ARBA" id="ARBA00005964"/>
    </source>
</evidence>
<name>A0A5N4AKQ2_PHOPY</name>
<keyword evidence="8" id="KW-1185">Reference proteome</keyword>
<dbReference type="InterPro" id="IPR029058">
    <property type="entry name" value="AB_hydrolase_fold"/>
</dbReference>
<dbReference type="PROSITE" id="PS00122">
    <property type="entry name" value="CARBOXYLESTERASE_B_1"/>
    <property type="match status" value="2"/>
</dbReference>
<comment type="similarity">
    <text evidence="1">Belongs to the type-B carboxylesterase/lipase family.</text>
</comment>
<dbReference type="SUPFAM" id="SSF53474">
    <property type="entry name" value="alpha/beta-Hydrolases"/>
    <property type="match status" value="2"/>
</dbReference>
<evidence type="ECO:0000256" key="2">
    <source>
        <dbReference type="ARBA" id="ARBA00022487"/>
    </source>
</evidence>
<dbReference type="InParanoid" id="A0A5N4AKQ2"/>
<dbReference type="Pfam" id="PF00135">
    <property type="entry name" value="COesterase"/>
    <property type="match status" value="2"/>
</dbReference>
<dbReference type="InterPro" id="IPR002018">
    <property type="entry name" value="CarbesteraseB"/>
</dbReference>
<dbReference type="PANTHER" id="PTHR43142:SF1">
    <property type="entry name" value="CARBOXYLIC ESTER HYDROLASE"/>
    <property type="match status" value="1"/>
</dbReference>
<keyword evidence="3" id="KW-0378">Hydrolase</keyword>
<sequence length="973" mass="108862">MFFIHGGGFVEGSAQFEEYGPLFLMEKDVVLVAVNYRLGALGFFSPLKEGLYGNMGLKDQAFALKWVKHNIAKFGGDPNKITIFGHSAGGISAHLHVFSPLSRGMFKGVIAQSAQAFARFAMISEKVLRDHSFALANLVECNRASDIEMVRCLRDVKGADIIRATSTLDQQRRSHIFYFGPTVEPDVDGAFISKHPLESIKTGDVANVPFMTGITSEDGAIFVPRILQEGEKALPVVLFYYDVPATIRMNLSKAITKRYFNSDSLDLSKINQLVKMCTDGVFVDGAHKSIQAHLKYTNQSIYYYFFGHRGADTYAKHYGVDFEFGVTHADELLYLFNGIFPDTKYEKKLVDLLTTLWTNFATYGNPTPTESNPKYEEWKAVEKDKEYYYHIKQDAALECKEGLLSEDASFWKELFDTPHEFKRVALSHKMRTFFIYGLVACVTLLANGDHPQITIESGTLKGSGQTSFGNRTFYSFTGIPYAKPPIASYRFEPPRAFGKWEGIYDATRSHAKCLQYIGLFGPQQDGDEDCLYLNVYTPQVPSSTDVELLPVMFYIHGGGFFEGTAQREEVGPELLMDKDIVLVTANYRLGPLGFFSTGDEVVPGNMGLKDQALALEWVANNIKHFGGNPKKVTVFGHSAGAASAHLHMFSNLSKDLIHGVIAQSGTAFSRWALAPSKELRNHSLTLAEIAGCKRGTSKDLINCLKVLKGTDILKAAISLHENIGTRLIYFRPTIEVNATGAFLSDAPTNIAKSGKVARVPFITGATAQDGAMFVPDILAGMPATNRQEYLEKTLPLFLWYLKAPNVTKSIRDHYLGTDPENFSSLELLIKMCTDVVFLEAAYESIQIHSTHSSQVYYYLFEYQGSETFAKRYKIDQQFVVTHGDELPYLFNNTVLFPGYVPTWSDKKMIELLTTLWTDFAKYGEPTPNEDKLLSVHWKTFEGNKQHFYHIKNDTTAVCETDLLADAPRIWSNS</sequence>
<evidence type="ECO:0000313" key="7">
    <source>
        <dbReference type="EMBL" id="KAB0797798.1"/>
    </source>
</evidence>
<feature type="domain" description="Carboxylesterase type B" evidence="6">
    <location>
        <begin position="450"/>
        <end position="956"/>
    </location>
</feature>